<evidence type="ECO:0000313" key="1">
    <source>
        <dbReference type="EMBL" id="KAF5322406.1"/>
    </source>
</evidence>
<name>A0A8H5F3J6_9AGAR</name>
<dbReference type="AlphaFoldDB" id="A0A8H5F3J6"/>
<keyword evidence="2" id="KW-1185">Reference proteome</keyword>
<comment type="caution">
    <text evidence="1">The sequence shown here is derived from an EMBL/GenBank/DDBJ whole genome shotgun (WGS) entry which is preliminary data.</text>
</comment>
<accession>A0A8H5F3J6</accession>
<dbReference type="InterPro" id="IPR032675">
    <property type="entry name" value="LRR_dom_sf"/>
</dbReference>
<organism evidence="1 2">
    <name type="scientific">Psilocybe cf. subviscida</name>
    <dbReference type="NCBI Taxonomy" id="2480587"/>
    <lineage>
        <taxon>Eukaryota</taxon>
        <taxon>Fungi</taxon>
        <taxon>Dikarya</taxon>
        <taxon>Basidiomycota</taxon>
        <taxon>Agaricomycotina</taxon>
        <taxon>Agaricomycetes</taxon>
        <taxon>Agaricomycetidae</taxon>
        <taxon>Agaricales</taxon>
        <taxon>Agaricineae</taxon>
        <taxon>Strophariaceae</taxon>
        <taxon>Psilocybe</taxon>
    </lineage>
</organism>
<dbReference type="Proteomes" id="UP000567179">
    <property type="component" value="Unassembled WGS sequence"/>
</dbReference>
<gene>
    <name evidence="1" type="ORF">D9619_001305</name>
</gene>
<proteinExistence type="predicted"/>
<sequence length="578" mass="66170">MTEASWEGIRSIFPPEFQDALANNCPPRPGVFQTARAFRESPTFFSNASEKRIEDIDKQIKALQDERAKFADGETARAAVAEACATICAPVRRIPRDVLHEIAHHSLATYPSPSIKHTPMNLSHVSSAWRSVVLHSPHLWTDLYLRIETLRHHSLVRHVQSMTAWFRRAGSLPINLYLYLDCEIDPETTSAYDFRLLLKAIAPWTSRVARLGIGGQFWINLMTQFVDIEWDLSNLHTLEFLGQCASEEHLVSADIAVLEPLVPRITLFHKAIQIRTLIANQELTHYLSAFAILPWFMLSSVVLRERLSSQHDLWRLLSLCTRLKSASLHWIPEGSDLITQQPTRIDKLERLTLEHRLWDWSAVHRFFSAFVFVNLTHLEICVEEILADPEEDEVLPFGAIPSFPSLTTLRLDYGFPISVVINFLRNMPKLRTLLLRSTEAASDLDKLFEAMIINDTQRNFLPLLEDCSIEILDGPTLLDALMLSRLICSRSQDIPSNCAILRELSLSGHFNFLTDLHEEIARMSGMTKPTVTIRIGSFFDVERHSQQRVQHPHPRFAETEEYFMGYAHLVGHESWLIC</sequence>
<dbReference type="EMBL" id="JAACJJ010000028">
    <property type="protein sequence ID" value="KAF5322406.1"/>
    <property type="molecule type" value="Genomic_DNA"/>
</dbReference>
<reference evidence="1 2" key="1">
    <citation type="journal article" date="2020" name="ISME J.">
        <title>Uncovering the hidden diversity of litter-decomposition mechanisms in mushroom-forming fungi.</title>
        <authorList>
            <person name="Floudas D."/>
            <person name="Bentzer J."/>
            <person name="Ahren D."/>
            <person name="Johansson T."/>
            <person name="Persson P."/>
            <person name="Tunlid A."/>
        </authorList>
    </citation>
    <scope>NUCLEOTIDE SEQUENCE [LARGE SCALE GENOMIC DNA]</scope>
    <source>
        <strain evidence="1 2">CBS 101986</strain>
    </source>
</reference>
<dbReference type="SUPFAM" id="SSF52047">
    <property type="entry name" value="RNI-like"/>
    <property type="match status" value="1"/>
</dbReference>
<dbReference type="OrthoDB" id="2269034at2759"/>
<dbReference type="Gene3D" id="3.80.10.10">
    <property type="entry name" value="Ribonuclease Inhibitor"/>
    <property type="match status" value="1"/>
</dbReference>
<evidence type="ECO:0008006" key="3">
    <source>
        <dbReference type="Google" id="ProtNLM"/>
    </source>
</evidence>
<protein>
    <recommendedName>
        <fullName evidence="3">F-box domain-containing protein</fullName>
    </recommendedName>
</protein>
<evidence type="ECO:0000313" key="2">
    <source>
        <dbReference type="Proteomes" id="UP000567179"/>
    </source>
</evidence>